<keyword evidence="2" id="KW-0238">DNA-binding</keyword>
<name>F8V1V8_MAIZE</name>
<dbReference type="InterPro" id="IPR042160">
    <property type="entry name" value="HD-Zip_IV"/>
</dbReference>
<evidence type="ECO:0000259" key="1">
    <source>
        <dbReference type="Pfam" id="PF25797"/>
    </source>
</evidence>
<dbReference type="AlphaFoldDB" id="F8V1V8"/>
<protein>
    <submittedName>
        <fullName evidence="2">Homeodomain leucine zipper family IV protein</fullName>
    </submittedName>
</protein>
<dbReference type="InterPro" id="IPR057993">
    <property type="entry name" value="HD-Zip_IV_C"/>
</dbReference>
<dbReference type="PANTHER" id="PTHR45654">
    <property type="entry name" value="HOMEOBOX-LEUCINE ZIPPER PROTEIN MERISTEM L1"/>
    <property type="match status" value="1"/>
</dbReference>
<proteinExistence type="evidence at transcript level"/>
<dbReference type="GO" id="GO:0003677">
    <property type="term" value="F:DNA binding"/>
    <property type="evidence" value="ECO:0007669"/>
    <property type="project" value="UniProtKB-KW"/>
</dbReference>
<sequence>VTNAANNAMLFLQQTSIDVSRALVVYSVVEETMLRSVLDVSDDTSNLVLLPSGFAILPDGHGRAHHAAASNSSSALAGLNGTAGCLLTAAYQVPVPFNNLRHPDVQETYENAGKRICHAIKKIMDAVGAPIVVPI</sequence>
<organism evidence="2">
    <name type="scientific">Zea mays</name>
    <name type="common">Maize</name>
    <dbReference type="NCBI Taxonomy" id="4577"/>
    <lineage>
        <taxon>Eukaryota</taxon>
        <taxon>Viridiplantae</taxon>
        <taxon>Streptophyta</taxon>
        <taxon>Embryophyta</taxon>
        <taxon>Tracheophyta</taxon>
        <taxon>Spermatophyta</taxon>
        <taxon>Magnoliopsida</taxon>
        <taxon>Liliopsida</taxon>
        <taxon>Poales</taxon>
        <taxon>Poaceae</taxon>
        <taxon>PACMAD clade</taxon>
        <taxon>Panicoideae</taxon>
        <taxon>Andropogonodae</taxon>
        <taxon>Andropogoneae</taxon>
        <taxon>Tripsacinae</taxon>
        <taxon>Zea</taxon>
    </lineage>
</organism>
<dbReference type="Pfam" id="PF25797">
    <property type="entry name" value="PDF2_C"/>
    <property type="match status" value="1"/>
</dbReference>
<feature type="non-terminal residue" evidence="2">
    <location>
        <position position="1"/>
    </location>
</feature>
<accession>F8V1V8</accession>
<feature type="domain" description="HD-Zip IV C-terminal" evidence="1">
    <location>
        <begin position="3"/>
        <end position="127"/>
    </location>
</feature>
<keyword evidence="2" id="KW-0371">Homeobox</keyword>
<dbReference type="PANTHER" id="PTHR45654:SF37">
    <property type="entry name" value="HOMEODOMAIN LEUCINE ZIPPER FAMILY IV PROTEIN"/>
    <property type="match status" value="1"/>
</dbReference>
<evidence type="ECO:0000313" key="2">
    <source>
        <dbReference type="EMBL" id="AEH04621.1"/>
    </source>
</evidence>
<gene>
    <name evidence="2" type="primary">HDZIV11_OCL11</name>
</gene>
<dbReference type="EMBL" id="JN003613">
    <property type="protein sequence ID" value="AEH04621.1"/>
    <property type="molecule type" value="mRNA"/>
</dbReference>
<dbReference type="ExpressionAtlas" id="F8V1V8">
    <property type="expression patterns" value="baseline"/>
</dbReference>
<reference evidence="2" key="1">
    <citation type="journal article" date="2011" name="Plant Physiol.">
        <title>Genome-wide characterization of the HD-ZIP IV transcription factor family in maize: preferential expression in the epidermis.</title>
        <authorList>
            <person name="Javelle M."/>
            <person name="Klein-Cosson C."/>
            <person name="Vernoud V."/>
            <person name="Boltz V."/>
            <person name="Maher C."/>
            <person name="Timmermans M."/>
            <person name="Depege N."/>
            <person name="Rogowsky P."/>
        </authorList>
    </citation>
    <scope>NUCLEOTIDE SEQUENCE</scope>
</reference>